<comment type="caution">
    <text evidence="2">The sequence shown here is derived from an EMBL/GenBank/DDBJ whole genome shotgun (WGS) entry which is preliminary data.</text>
</comment>
<dbReference type="Gene3D" id="2.30.30.290">
    <property type="entry name" value="YopX-like domains"/>
    <property type="match status" value="2"/>
</dbReference>
<dbReference type="EMBL" id="SZNT01000397">
    <property type="protein sequence ID" value="TKH08237.1"/>
    <property type="molecule type" value="Genomic_DNA"/>
</dbReference>
<feature type="domain" description="YopX protein" evidence="1">
    <location>
        <begin position="18"/>
        <end position="137"/>
    </location>
</feature>
<dbReference type="Pfam" id="PF09643">
    <property type="entry name" value="YopX"/>
    <property type="match status" value="2"/>
</dbReference>
<sequence>MIRIKYLIKEEKNMEESKFRVWDKDEKRFWYFSPLEGLDASLKRIVEEGEKQQFSGLKDVKGKEIYEGDFIKDVYDNEELDLLDDDDYDPDEPTGVVKYMHDGWVVSDGTEEGGYYLEEFINMVEVAGNVYENEEWLPTLYSPPENVEPIKIKFRVWDGQNIIYVSKNSGYRLIFEGSDWELEFKDEMHCSSIDPCCKLMQYSGATDINGKDIYEGDIVKNGLNEEEYKRKYRKDYKEYGFSLGEFKGICTYEEDSSCWVIDNPKYPSFTMVHHLFCEIDMNLVEIIGNVYKNEELFKALSSE</sequence>
<evidence type="ECO:0000259" key="1">
    <source>
        <dbReference type="Pfam" id="PF09643"/>
    </source>
</evidence>
<dbReference type="InterPro" id="IPR019096">
    <property type="entry name" value="YopX_protein"/>
</dbReference>
<name>A0A9X9EQT9_9BACI</name>
<gene>
    <name evidence="2" type="ORF">FC678_20885</name>
</gene>
<proteinExistence type="predicted"/>
<dbReference type="AlphaFoldDB" id="A0A9X9EQT9"/>
<protein>
    <recommendedName>
        <fullName evidence="1">YopX protein domain-containing protein</fullName>
    </recommendedName>
</protein>
<accession>A0A9X9EQT9</accession>
<evidence type="ECO:0000313" key="2">
    <source>
        <dbReference type="EMBL" id="TKH08237.1"/>
    </source>
</evidence>
<dbReference type="InterPro" id="IPR023385">
    <property type="entry name" value="YopX-like_C"/>
</dbReference>
<feature type="domain" description="YopX protein" evidence="1">
    <location>
        <begin position="153"/>
        <end position="297"/>
    </location>
</feature>
<evidence type="ECO:0000313" key="3">
    <source>
        <dbReference type="Proteomes" id="UP000309170"/>
    </source>
</evidence>
<organism evidence="2 3">
    <name type="scientific">Peribacillus simplex</name>
    <dbReference type="NCBI Taxonomy" id="1478"/>
    <lineage>
        <taxon>Bacteria</taxon>
        <taxon>Bacillati</taxon>
        <taxon>Bacillota</taxon>
        <taxon>Bacilli</taxon>
        <taxon>Bacillales</taxon>
        <taxon>Bacillaceae</taxon>
        <taxon>Peribacillus</taxon>
    </lineage>
</organism>
<dbReference type="Proteomes" id="UP000309170">
    <property type="component" value="Unassembled WGS sequence"/>
</dbReference>
<dbReference type="SUPFAM" id="SSF159006">
    <property type="entry name" value="YopX-like"/>
    <property type="match status" value="2"/>
</dbReference>
<reference evidence="2 3" key="1">
    <citation type="journal article" date="2019" name="Environ. Microbiol.">
        <title>An active ?-lactamase is a part of an orchestrated cell wall stress resistance network of Bacillus subtilis and related rhizosphere species.</title>
        <authorList>
            <person name="Bucher T."/>
            <person name="Keren-Paz A."/>
            <person name="Hausser J."/>
            <person name="Olender T."/>
            <person name="Cytryn E."/>
            <person name="Kolodkin-Gal I."/>
        </authorList>
    </citation>
    <scope>NUCLEOTIDE SEQUENCE [LARGE SCALE GENOMIC DNA]</scope>
    <source>
        <strain evidence="2 3">I4</strain>
    </source>
</reference>